<dbReference type="SUPFAM" id="SSF53850">
    <property type="entry name" value="Periplasmic binding protein-like II"/>
    <property type="match status" value="1"/>
</dbReference>
<name>A0A382B4C6_9ZZZZ</name>
<gene>
    <name evidence="1" type="ORF">METZ01_LOCUS161006</name>
</gene>
<evidence type="ECO:0008006" key="2">
    <source>
        <dbReference type="Google" id="ProtNLM"/>
    </source>
</evidence>
<accession>A0A382B4C6</accession>
<protein>
    <recommendedName>
        <fullName evidence="2">SsuA/THI5-like domain-containing protein</fullName>
    </recommendedName>
</protein>
<organism evidence="1">
    <name type="scientific">marine metagenome</name>
    <dbReference type="NCBI Taxonomy" id="408172"/>
    <lineage>
        <taxon>unclassified sequences</taxon>
        <taxon>metagenomes</taxon>
        <taxon>ecological metagenomes</taxon>
    </lineage>
</organism>
<sequence>MSNLTLTTAIGNYGYTETLKDETIKPEHFSFDHVEISPVPMIFRRMVRNLEFDVAEMALSTYICAKYYEKQFTALPIFLTRSFYHEAIVCNKSANISKPTDLSGKRVGVRSYTLTPGVWTRALLQTEYGLDLDTVTWVLSGDEHVKEYTAPDNVISSDRNDLAEMLASGEVDAVIGAGEIDSDEVVPLFTNANELDTNWFAKTSIYPISHLLVVKDQVLRENPWLENKIFNIFAAAKDVYLKEMRSTQKPDTRNELQLNMSKIVDGDPIRYGFEGDRIGLEAFVKFNVDQSIIPEYISPEKLFEMP</sequence>
<reference evidence="1" key="1">
    <citation type="submission" date="2018-05" db="EMBL/GenBank/DDBJ databases">
        <authorList>
            <person name="Lanie J.A."/>
            <person name="Ng W.-L."/>
            <person name="Kazmierczak K.M."/>
            <person name="Andrzejewski T.M."/>
            <person name="Davidsen T.M."/>
            <person name="Wayne K.J."/>
            <person name="Tettelin H."/>
            <person name="Glass J.I."/>
            <person name="Rusch D."/>
            <person name="Podicherti R."/>
            <person name="Tsui H.-C.T."/>
            <person name="Winkler M.E."/>
        </authorList>
    </citation>
    <scope>NUCLEOTIDE SEQUENCE</scope>
</reference>
<dbReference type="EMBL" id="UINC01027979">
    <property type="protein sequence ID" value="SVB08152.1"/>
    <property type="molecule type" value="Genomic_DNA"/>
</dbReference>
<dbReference type="Gene3D" id="3.40.190.10">
    <property type="entry name" value="Periplasmic binding protein-like II"/>
    <property type="match status" value="1"/>
</dbReference>
<dbReference type="AlphaFoldDB" id="A0A382B4C6"/>
<evidence type="ECO:0000313" key="1">
    <source>
        <dbReference type="EMBL" id="SVB08152.1"/>
    </source>
</evidence>
<proteinExistence type="predicted"/>